<proteinExistence type="inferred from homology"/>
<comment type="similarity">
    <text evidence="2">Belongs to the MGMT family.</text>
</comment>
<dbReference type="AlphaFoldDB" id="A0A0Z8F383"/>
<keyword evidence="7" id="KW-0234">DNA repair</keyword>
<dbReference type="GO" id="GO:0032259">
    <property type="term" value="P:methylation"/>
    <property type="evidence" value="ECO:0007669"/>
    <property type="project" value="UniProtKB-KW"/>
</dbReference>
<gene>
    <name evidence="11" type="primary">ogt</name>
    <name evidence="11" type="ORF">ERS132393_01250</name>
</gene>
<dbReference type="InterPro" id="IPR036217">
    <property type="entry name" value="MethylDNA_cys_MeTrfase_DNAb"/>
</dbReference>
<dbReference type="EC" id="2.1.1.63" evidence="3"/>
<dbReference type="InterPro" id="IPR008332">
    <property type="entry name" value="MethylG_MeTrfase_N"/>
</dbReference>
<dbReference type="PANTHER" id="PTHR10815">
    <property type="entry name" value="METHYLATED-DNA--PROTEIN-CYSTEINE METHYLTRANSFERASE"/>
    <property type="match status" value="1"/>
</dbReference>
<comment type="catalytic activity">
    <reaction evidence="8">
        <text>a 6-O-methyl-2'-deoxyguanosine in DNA + L-cysteinyl-[protein] = S-methyl-L-cysteinyl-[protein] + a 2'-deoxyguanosine in DNA</text>
        <dbReference type="Rhea" id="RHEA:24000"/>
        <dbReference type="Rhea" id="RHEA-COMP:10131"/>
        <dbReference type="Rhea" id="RHEA-COMP:10132"/>
        <dbReference type="Rhea" id="RHEA-COMP:11367"/>
        <dbReference type="Rhea" id="RHEA-COMP:11368"/>
        <dbReference type="ChEBI" id="CHEBI:29950"/>
        <dbReference type="ChEBI" id="CHEBI:82612"/>
        <dbReference type="ChEBI" id="CHEBI:85445"/>
        <dbReference type="ChEBI" id="CHEBI:85448"/>
        <dbReference type="EC" id="2.1.1.63"/>
    </reaction>
</comment>
<dbReference type="InterPro" id="IPR036631">
    <property type="entry name" value="MGMT_N_sf"/>
</dbReference>
<dbReference type="Gene3D" id="1.10.10.10">
    <property type="entry name" value="Winged helix-like DNA-binding domain superfamily/Winged helix DNA-binding domain"/>
    <property type="match status" value="1"/>
</dbReference>
<comment type="catalytic activity">
    <reaction evidence="1">
        <text>a 4-O-methyl-thymidine in DNA + L-cysteinyl-[protein] = a thymidine in DNA + S-methyl-L-cysteinyl-[protein]</text>
        <dbReference type="Rhea" id="RHEA:53428"/>
        <dbReference type="Rhea" id="RHEA-COMP:10131"/>
        <dbReference type="Rhea" id="RHEA-COMP:10132"/>
        <dbReference type="Rhea" id="RHEA-COMP:13555"/>
        <dbReference type="Rhea" id="RHEA-COMP:13556"/>
        <dbReference type="ChEBI" id="CHEBI:29950"/>
        <dbReference type="ChEBI" id="CHEBI:82612"/>
        <dbReference type="ChEBI" id="CHEBI:137386"/>
        <dbReference type="ChEBI" id="CHEBI:137387"/>
        <dbReference type="EC" id="2.1.1.63"/>
    </reaction>
</comment>
<evidence type="ECO:0000256" key="5">
    <source>
        <dbReference type="ARBA" id="ARBA00022679"/>
    </source>
</evidence>
<accession>A0A0Z8F383</accession>
<evidence type="ECO:0000256" key="8">
    <source>
        <dbReference type="ARBA" id="ARBA00049348"/>
    </source>
</evidence>
<dbReference type="FunFam" id="1.10.10.10:FF:000214">
    <property type="entry name" value="Methylated-DNA--protein-cysteine methyltransferase"/>
    <property type="match status" value="1"/>
</dbReference>
<dbReference type="CDD" id="cd06445">
    <property type="entry name" value="ATase"/>
    <property type="match status" value="1"/>
</dbReference>
<dbReference type="EMBL" id="FIGG01000004">
    <property type="protein sequence ID" value="CYU72969.1"/>
    <property type="molecule type" value="Genomic_DNA"/>
</dbReference>
<evidence type="ECO:0000256" key="2">
    <source>
        <dbReference type="ARBA" id="ARBA00008711"/>
    </source>
</evidence>
<dbReference type="Gene3D" id="3.30.160.70">
    <property type="entry name" value="Methylated DNA-protein cysteine methyltransferase domain"/>
    <property type="match status" value="1"/>
</dbReference>
<feature type="domain" description="Methylguanine DNA methyltransferase ribonuclease-like" evidence="10">
    <location>
        <begin position="3"/>
        <end position="61"/>
    </location>
</feature>
<dbReference type="Pfam" id="PF02870">
    <property type="entry name" value="Methyltransf_1N"/>
    <property type="match status" value="1"/>
</dbReference>
<reference evidence="11 12" key="1">
    <citation type="submission" date="2016-02" db="EMBL/GenBank/DDBJ databases">
        <authorList>
            <consortium name="Pathogen Informatics"/>
        </authorList>
    </citation>
    <scope>NUCLEOTIDE SEQUENCE [LARGE SCALE GENOMIC DNA]</scope>
    <source>
        <strain evidence="11 12">LSS31</strain>
    </source>
</reference>
<feature type="domain" description="Methylated-DNA-[protein]-cysteine S-methyltransferase DNA binding" evidence="9">
    <location>
        <begin position="66"/>
        <end position="144"/>
    </location>
</feature>
<evidence type="ECO:0000256" key="1">
    <source>
        <dbReference type="ARBA" id="ARBA00001286"/>
    </source>
</evidence>
<dbReference type="Pfam" id="PF01035">
    <property type="entry name" value="DNA_binding_1"/>
    <property type="match status" value="1"/>
</dbReference>
<evidence type="ECO:0000256" key="7">
    <source>
        <dbReference type="ARBA" id="ARBA00023204"/>
    </source>
</evidence>
<evidence type="ECO:0000313" key="11">
    <source>
        <dbReference type="EMBL" id="CYU72969.1"/>
    </source>
</evidence>
<evidence type="ECO:0000259" key="10">
    <source>
        <dbReference type="Pfam" id="PF02870"/>
    </source>
</evidence>
<evidence type="ECO:0000259" key="9">
    <source>
        <dbReference type="Pfam" id="PF01035"/>
    </source>
</evidence>
<dbReference type="SUPFAM" id="SSF53155">
    <property type="entry name" value="Methylated DNA-protein cysteine methyltransferase domain"/>
    <property type="match status" value="1"/>
</dbReference>
<keyword evidence="6" id="KW-0227">DNA damage</keyword>
<dbReference type="InterPro" id="IPR036388">
    <property type="entry name" value="WH-like_DNA-bd_sf"/>
</dbReference>
<name>A0A0Z8F383_STRSU</name>
<evidence type="ECO:0000256" key="3">
    <source>
        <dbReference type="ARBA" id="ARBA00011918"/>
    </source>
</evidence>
<dbReference type="PANTHER" id="PTHR10815:SF5">
    <property type="entry name" value="METHYLATED-DNA--PROTEIN-CYSTEINE METHYLTRANSFERASE"/>
    <property type="match status" value="1"/>
</dbReference>
<dbReference type="InterPro" id="IPR001497">
    <property type="entry name" value="MethylDNA_cys_MeTrfase_AS"/>
</dbReference>
<dbReference type="GO" id="GO:0003908">
    <property type="term" value="F:methylated-DNA-[protein]-cysteine S-methyltransferase activity"/>
    <property type="evidence" value="ECO:0007669"/>
    <property type="project" value="UniProtKB-EC"/>
</dbReference>
<dbReference type="PROSITE" id="PS00374">
    <property type="entry name" value="MGMT"/>
    <property type="match status" value="1"/>
</dbReference>
<keyword evidence="4 11" id="KW-0489">Methyltransferase</keyword>
<evidence type="ECO:0000256" key="6">
    <source>
        <dbReference type="ARBA" id="ARBA00022763"/>
    </source>
</evidence>
<sequence>MSLMASDKGLRGAWFEGQKYFERGLNEKAILASHPILDQTARLLDQYFSGDQVGFSNLPLEAVGTNFQEHVWQLLKTIPIGQTTTYGQLAQQLGLRSGQAVGGAVGRNPYSIIVPCHRVLNQKGQLTGYAGGLDKKIWLLRHENPEFEVKDDFILRVSKMFDLPSSKGGAEEFGIGI</sequence>
<dbReference type="SUPFAM" id="SSF46767">
    <property type="entry name" value="Methylated DNA-protein cysteine methyltransferase, C-terminal domain"/>
    <property type="match status" value="1"/>
</dbReference>
<protein>
    <recommendedName>
        <fullName evidence="3">methylated-DNA--[protein]-cysteine S-methyltransferase</fullName>
        <ecNumber evidence="3">2.1.1.63</ecNumber>
    </recommendedName>
</protein>
<evidence type="ECO:0000313" key="12">
    <source>
        <dbReference type="Proteomes" id="UP000072530"/>
    </source>
</evidence>
<keyword evidence="5 11" id="KW-0808">Transferase</keyword>
<organism evidence="11 12">
    <name type="scientific">Streptococcus suis</name>
    <dbReference type="NCBI Taxonomy" id="1307"/>
    <lineage>
        <taxon>Bacteria</taxon>
        <taxon>Bacillati</taxon>
        <taxon>Bacillota</taxon>
        <taxon>Bacilli</taxon>
        <taxon>Lactobacillales</taxon>
        <taxon>Streptococcaceae</taxon>
        <taxon>Streptococcus</taxon>
    </lineage>
</organism>
<dbReference type="InterPro" id="IPR014048">
    <property type="entry name" value="MethylDNA_cys_MeTrfase_DNA-bd"/>
</dbReference>
<evidence type="ECO:0000256" key="4">
    <source>
        <dbReference type="ARBA" id="ARBA00022603"/>
    </source>
</evidence>
<dbReference type="GO" id="GO:0006281">
    <property type="term" value="P:DNA repair"/>
    <property type="evidence" value="ECO:0007669"/>
    <property type="project" value="UniProtKB-KW"/>
</dbReference>
<dbReference type="Proteomes" id="UP000072530">
    <property type="component" value="Unassembled WGS sequence"/>
</dbReference>
<dbReference type="NCBIfam" id="TIGR00589">
    <property type="entry name" value="ogt"/>
    <property type="match status" value="1"/>
</dbReference>